<dbReference type="AlphaFoldDB" id="A0A2K3LIL2"/>
<dbReference type="EMBL" id="ASHM01033991">
    <property type="protein sequence ID" value="PNX78371.1"/>
    <property type="molecule type" value="Genomic_DNA"/>
</dbReference>
<protein>
    <submittedName>
        <fullName evidence="1">Disease resistance protein (TIR-NBS-LRR class)</fullName>
    </submittedName>
</protein>
<comment type="caution">
    <text evidence="1">The sequence shown here is derived from an EMBL/GenBank/DDBJ whole genome shotgun (WGS) entry which is preliminary data.</text>
</comment>
<dbReference type="PANTHER" id="PTHR11017">
    <property type="entry name" value="LEUCINE-RICH REPEAT-CONTAINING PROTEIN"/>
    <property type="match status" value="1"/>
</dbReference>
<dbReference type="Gene3D" id="3.80.10.10">
    <property type="entry name" value="Ribonuclease Inhibitor"/>
    <property type="match status" value="1"/>
</dbReference>
<reference evidence="1 2" key="1">
    <citation type="journal article" date="2014" name="Am. J. Bot.">
        <title>Genome assembly and annotation for red clover (Trifolium pratense; Fabaceae).</title>
        <authorList>
            <person name="Istvanek J."/>
            <person name="Jaros M."/>
            <person name="Krenek A."/>
            <person name="Repkova J."/>
        </authorList>
    </citation>
    <scope>NUCLEOTIDE SEQUENCE [LARGE SCALE GENOMIC DNA]</scope>
    <source>
        <strain evidence="2">cv. Tatra</strain>
        <tissue evidence="1">Young leaves</tissue>
    </source>
</reference>
<name>A0A2K3LIL2_TRIPR</name>
<dbReference type="PANTHER" id="PTHR11017:SF271">
    <property type="entry name" value="DISEASE RESISTANCE PROTEIN (TIR-NBS-LRR CLASS) FAMILY"/>
    <property type="match status" value="1"/>
</dbReference>
<evidence type="ECO:0000313" key="2">
    <source>
        <dbReference type="Proteomes" id="UP000236291"/>
    </source>
</evidence>
<dbReference type="ExpressionAtlas" id="A0A2K3LIL2">
    <property type="expression patterns" value="baseline"/>
</dbReference>
<dbReference type="SUPFAM" id="SSF52058">
    <property type="entry name" value="L domain-like"/>
    <property type="match status" value="1"/>
</dbReference>
<evidence type="ECO:0000313" key="1">
    <source>
        <dbReference type="EMBL" id="PNX78371.1"/>
    </source>
</evidence>
<accession>A0A2K3LIL2</accession>
<dbReference type="GO" id="GO:0006952">
    <property type="term" value="P:defense response"/>
    <property type="evidence" value="ECO:0007669"/>
    <property type="project" value="InterPro"/>
</dbReference>
<sequence length="277" mass="31240">MGREIIREKSPKELEERSRLWFREDVLGVLFERTGTKAVEGLTLKLPIDSSKCFSTKAFKKMKRLRLLQLAGRLEMLKILNLSHSHYLTQTPDFSNLPNLEKLILIDCPRLSEVSRCLMIDKLEEDLEQMESLTTLMANNTSITRVPFSIVRSWMSPTNNISSHFRTSTVTSSLVPLDVPHSNSHELSSISMYLPSLRSLWVECSSELQLSHDAAIILDALYATNSKEMEPTSTTSQASNMVTSTSQVSKHSSKSLLIQIGMNGQVTNILKEIILQV</sequence>
<proteinExistence type="predicted"/>
<dbReference type="InterPro" id="IPR044974">
    <property type="entry name" value="Disease_R_plants"/>
</dbReference>
<gene>
    <name evidence="1" type="ORF">L195_g034349</name>
</gene>
<dbReference type="STRING" id="57577.A0A2K3LIL2"/>
<dbReference type="InterPro" id="IPR032675">
    <property type="entry name" value="LRR_dom_sf"/>
</dbReference>
<organism evidence="1 2">
    <name type="scientific">Trifolium pratense</name>
    <name type="common">Red clover</name>
    <dbReference type="NCBI Taxonomy" id="57577"/>
    <lineage>
        <taxon>Eukaryota</taxon>
        <taxon>Viridiplantae</taxon>
        <taxon>Streptophyta</taxon>
        <taxon>Embryophyta</taxon>
        <taxon>Tracheophyta</taxon>
        <taxon>Spermatophyta</taxon>
        <taxon>Magnoliopsida</taxon>
        <taxon>eudicotyledons</taxon>
        <taxon>Gunneridae</taxon>
        <taxon>Pentapetalae</taxon>
        <taxon>rosids</taxon>
        <taxon>fabids</taxon>
        <taxon>Fabales</taxon>
        <taxon>Fabaceae</taxon>
        <taxon>Papilionoideae</taxon>
        <taxon>50 kb inversion clade</taxon>
        <taxon>NPAAA clade</taxon>
        <taxon>Hologalegina</taxon>
        <taxon>IRL clade</taxon>
        <taxon>Trifolieae</taxon>
        <taxon>Trifolium</taxon>
    </lineage>
</organism>
<reference evidence="1 2" key="2">
    <citation type="journal article" date="2017" name="Front. Plant Sci.">
        <title>Gene Classification and Mining of Molecular Markers Useful in Red Clover (Trifolium pratense) Breeding.</title>
        <authorList>
            <person name="Istvanek J."/>
            <person name="Dluhosova J."/>
            <person name="Dluhos P."/>
            <person name="Patkova L."/>
            <person name="Nedelnik J."/>
            <person name="Repkova J."/>
        </authorList>
    </citation>
    <scope>NUCLEOTIDE SEQUENCE [LARGE SCALE GENOMIC DNA]</scope>
    <source>
        <strain evidence="2">cv. Tatra</strain>
        <tissue evidence="1">Young leaves</tissue>
    </source>
</reference>
<dbReference type="Proteomes" id="UP000236291">
    <property type="component" value="Unassembled WGS sequence"/>
</dbReference>